<feature type="region of interest" description="Disordered" evidence="2">
    <location>
        <begin position="1"/>
        <end position="36"/>
    </location>
</feature>
<keyword evidence="1" id="KW-0175">Coiled coil</keyword>
<feature type="coiled-coil region" evidence="1">
    <location>
        <begin position="149"/>
        <end position="176"/>
    </location>
</feature>
<dbReference type="PANTHER" id="PTHR33070:SF49">
    <property type="entry name" value="OS06G0725500 PROTEIN"/>
    <property type="match status" value="1"/>
</dbReference>
<dbReference type="FunCoup" id="A0A200QYW1">
    <property type="interactions" value="36"/>
</dbReference>
<evidence type="ECO:0000313" key="4">
    <source>
        <dbReference type="Proteomes" id="UP000195402"/>
    </source>
</evidence>
<dbReference type="AlphaFoldDB" id="A0A200QYW1"/>
<dbReference type="Pfam" id="PF03087">
    <property type="entry name" value="BPS1"/>
    <property type="match status" value="1"/>
</dbReference>
<comment type="caution">
    <text evidence="3">The sequence shown here is derived from an EMBL/GenBank/DDBJ whole genome shotgun (WGS) entry which is preliminary data.</text>
</comment>
<reference evidence="3 4" key="1">
    <citation type="journal article" date="2017" name="Mol. Plant">
        <title>The Genome of Medicinal Plant Macleaya cordata Provides New Insights into Benzylisoquinoline Alkaloids Metabolism.</title>
        <authorList>
            <person name="Liu X."/>
            <person name="Liu Y."/>
            <person name="Huang P."/>
            <person name="Ma Y."/>
            <person name="Qing Z."/>
            <person name="Tang Q."/>
            <person name="Cao H."/>
            <person name="Cheng P."/>
            <person name="Zheng Y."/>
            <person name="Yuan Z."/>
            <person name="Zhou Y."/>
            <person name="Liu J."/>
            <person name="Tang Z."/>
            <person name="Zhuo Y."/>
            <person name="Zhang Y."/>
            <person name="Yu L."/>
            <person name="Huang J."/>
            <person name="Yang P."/>
            <person name="Peng Q."/>
            <person name="Zhang J."/>
            <person name="Jiang W."/>
            <person name="Zhang Z."/>
            <person name="Lin K."/>
            <person name="Ro D.K."/>
            <person name="Chen X."/>
            <person name="Xiong X."/>
            <person name="Shang Y."/>
            <person name="Huang S."/>
            <person name="Zeng J."/>
        </authorList>
    </citation>
    <scope>NUCLEOTIDE SEQUENCE [LARGE SCALE GENOMIC DNA]</scope>
    <source>
        <strain evidence="4">cv. BLH2017</strain>
        <tissue evidence="3">Root</tissue>
    </source>
</reference>
<evidence type="ECO:0000256" key="1">
    <source>
        <dbReference type="SAM" id="Coils"/>
    </source>
</evidence>
<sequence length="335" mass="38435">MVSSRIRRTLSFNKPNPNRQSPPPPSHPNNKEKSYHVRSVSLPCRSHPLLSTLKDEINELKSWASSKVDVRTSAWLCDGLMRLKDVHDSVDDLLQLPQTQESLRRRSDWIENLLEDFLRFVDVYGIFRAALVTLKEEQLTAQVAIRRRRDQYESKIASYVKARKNMEKEMEKLVSTVRQCSVTPPPPPPLGGGGGSLLVSSEGDLELAGILRDVNEVTVLVSVCVFNGISKSSAAAKCKPWMGFNKLWKLNKKMINKKNKEMKDHHYNQGIREFEEVEVEKLMRLRKLQGEEEVRRVLMKLEKLENSIGGIENESEKMFRSLINTRVSLLNIRTQ</sequence>
<dbReference type="Proteomes" id="UP000195402">
    <property type="component" value="Unassembled WGS sequence"/>
</dbReference>
<organism evidence="3 4">
    <name type="scientific">Macleaya cordata</name>
    <name type="common">Five-seeded plume-poppy</name>
    <name type="synonym">Bocconia cordata</name>
    <dbReference type="NCBI Taxonomy" id="56857"/>
    <lineage>
        <taxon>Eukaryota</taxon>
        <taxon>Viridiplantae</taxon>
        <taxon>Streptophyta</taxon>
        <taxon>Embryophyta</taxon>
        <taxon>Tracheophyta</taxon>
        <taxon>Spermatophyta</taxon>
        <taxon>Magnoliopsida</taxon>
        <taxon>Ranunculales</taxon>
        <taxon>Papaveraceae</taxon>
        <taxon>Papaveroideae</taxon>
        <taxon>Macleaya</taxon>
    </lineage>
</organism>
<dbReference type="STRING" id="56857.A0A200QYW1"/>
<dbReference type="PANTHER" id="PTHR33070">
    <property type="entry name" value="OS06G0725500 PROTEIN"/>
    <property type="match status" value="1"/>
</dbReference>
<protein>
    <submittedName>
        <fullName evidence="3">Uncharacterized protein</fullName>
    </submittedName>
</protein>
<dbReference type="OMA" id="CLREHQS"/>
<dbReference type="InParanoid" id="A0A200QYW1"/>
<evidence type="ECO:0000313" key="3">
    <source>
        <dbReference type="EMBL" id="OVA15628.1"/>
    </source>
</evidence>
<evidence type="ECO:0000256" key="2">
    <source>
        <dbReference type="SAM" id="MobiDB-lite"/>
    </source>
</evidence>
<dbReference type="InterPro" id="IPR004320">
    <property type="entry name" value="BPS1_pln"/>
</dbReference>
<gene>
    <name evidence="3" type="ORF">BVC80_1313g17</name>
</gene>
<dbReference type="OrthoDB" id="695739at2759"/>
<proteinExistence type="predicted"/>
<dbReference type="EMBL" id="MVGT01000743">
    <property type="protein sequence ID" value="OVA15628.1"/>
    <property type="molecule type" value="Genomic_DNA"/>
</dbReference>
<name>A0A200QYW1_MACCD</name>
<feature type="coiled-coil region" evidence="1">
    <location>
        <begin position="287"/>
        <end position="314"/>
    </location>
</feature>
<dbReference type="GO" id="GO:0048364">
    <property type="term" value="P:root development"/>
    <property type="evidence" value="ECO:0007669"/>
    <property type="project" value="InterPro"/>
</dbReference>
<keyword evidence="4" id="KW-1185">Reference proteome</keyword>
<accession>A0A200QYW1</accession>
<dbReference type="GO" id="GO:0048367">
    <property type="term" value="P:shoot system development"/>
    <property type="evidence" value="ECO:0007669"/>
    <property type="project" value="InterPro"/>
</dbReference>